<gene>
    <name evidence="3" type="ORF">MNBD_CHLOROFLEXI01-191</name>
</gene>
<dbReference type="AlphaFoldDB" id="A0A3B0UKH5"/>
<dbReference type="EMBL" id="UOEU01000263">
    <property type="protein sequence ID" value="VAW31641.1"/>
    <property type="molecule type" value="Genomic_DNA"/>
</dbReference>
<name>A0A3B0UKH5_9ZZZZ</name>
<reference evidence="3" key="1">
    <citation type="submission" date="2018-06" db="EMBL/GenBank/DDBJ databases">
        <authorList>
            <person name="Zhirakovskaya E."/>
        </authorList>
    </citation>
    <scope>NUCLEOTIDE SEQUENCE</scope>
</reference>
<evidence type="ECO:0000313" key="3">
    <source>
        <dbReference type="EMBL" id="VAW31641.1"/>
    </source>
</evidence>
<organism evidence="3">
    <name type="scientific">hydrothermal vent metagenome</name>
    <dbReference type="NCBI Taxonomy" id="652676"/>
    <lineage>
        <taxon>unclassified sequences</taxon>
        <taxon>metagenomes</taxon>
        <taxon>ecological metagenomes</taxon>
    </lineage>
</organism>
<evidence type="ECO:0000256" key="1">
    <source>
        <dbReference type="SAM" id="MobiDB-lite"/>
    </source>
</evidence>
<feature type="non-terminal residue" evidence="3">
    <location>
        <position position="602"/>
    </location>
</feature>
<keyword evidence="2" id="KW-0812">Transmembrane</keyword>
<evidence type="ECO:0000256" key="2">
    <source>
        <dbReference type="SAM" id="Phobius"/>
    </source>
</evidence>
<proteinExistence type="predicted"/>
<keyword evidence="2" id="KW-1133">Transmembrane helix</keyword>
<accession>A0A3B0UKH5</accession>
<feature type="transmembrane region" description="Helical" evidence="2">
    <location>
        <begin position="344"/>
        <end position="367"/>
    </location>
</feature>
<protein>
    <submittedName>
        <fullName evidence="3">Uncharacterized protein</fullName>
    </submittedName>
</protein>
<keyword evidence="2" id="KW-0472">Membrane</keyword>
<feature type="region of interest" description="Disordered" evidence="1">
    <location>
        <begin position="242"/>
        <end position="287"/>
    </location>
</feature>
<feature type="compositionally biased region" description="Basic and acidic residues" evidence="1">
    <location>
        <begin position="266"/>
        <end position="278"/>
    </location>
</feature>
<sequence>MSELQAVTGQLYIVDGVMQTADHATTAVPGILVQPPPSRSNRSRSRDFLFIHLTLSGSVDETAVLHQDLLDLISSKFYATGGSLTAALRGAMMTANQTLLHRNLTSKETTREGGLTCAVLRQGELFTLQAGETLALLGHNFGIERLPPRQLDHITPLGRTSGLDIRYAHQRLQSGNLLLLADPRLSHLPTSDFNDVLVDTDIETGLDALIDTVADESARLLLIEFNDDSLLDLPDVVQPTPRAGQMAVPMPQPRRTPDAAPSINNGDERRPQPVREGETAAVKDGIRSLPALDRQQVETSARAAGSKAALGLATFTAWLADLLTRLRPPQTAVSQQEEEEPINWTWPVLIAALIPILVTVIVTGVYLERGRGQRMAEIQAEMAQLIGLADQAGSDATLARQHYNNALALAVEAEIEVRPGDSKVADLRTIARQRLDVLDDVTRLAARPFYEYSEGSSLTNVVLRDGFNGGIFTLDKGNGLVYEHETDESYLNALTTEPQIRLFNGQAVGPQAVGGVIDMFWRPVGNAVSREGLAMLDSSGVLLTYQPNLDSVFSVPLDLASGWQAPIRITTFDERLYILDIGAQVIWKYFPSGDDFTANADE</sequence>